<sequence length="58" mass="6876">MKSWFQTWHFIDLFAESQQAQEFCLSQAIIHGERNTNCLWMGWTTFRSSSLRSKAFVS</sequence>
<accession>A0A2P6S7P9</accession>
<keyword evidence="2" id="KW-1185">Reference proteome</keyword>
<evidence type="ECO:0000313" key="1">
    <source>
        <dbReference type="EMBL" id="PRQ54721.1"/>
    </source>
</evidence>
<dbReference type="EMBL" id="PDCK01000039">
    <property type="protein sequence ID" value="PRQ54721.1"/>
    <property type="molecule type" value="Genomic_DNA"/>
</dbReference>
<protein>
    <submittedName>
        <fullName evidence="1">Uncharacterized protein</fullName>
    </submittedName>
</protein>
<reference evidence="1 2" key="1">
    <citation type="journal article" date="2018" name="Nat. Genet.">
        <title>The Rosa genome provides new insights in the design of modern roses.</title>
        <authorList>
            <person name="Bendahmane M."/>
        </authorList>
    </citation>
    <scope>NUCLEOTIDE SEQUENCE [LARGE SCALE GENOMIC DNA]</scope>
    <source>
        <strain evidence="2">cv. Old Blush</strain>
    </source>
</reference>
<proteinExistence type="predicted"/>
<name>A0A2P6S7P9_ROSCH</name>
<dbReference type="AlphaFoldDB" id="A0A2P6S7P9"/>
<comment type="caution">
    <text evidence="1">The sequence shown here is derived from an EMBL/GenBank/DDBJ whole genome shotgun (WGS) entry which is preliminary data.</text>
</comment>
<organism evidence="1 2">
    <name type="scientific">Rosa chinensis</name>
    <name type="common">China rose</name>
    <dbReference type="NCBI Taxonomy" id="74649"/>
    <lineage>
        <taxon>Eukaryota</taxon>
        <taxon>Viridiplantae</taxon>
        <taxon>Streptophyta</taxon>
        <taxon>Embryophyta</taxon>
        <taxon>Tracheophyta</taxon>
        <taxon>Spermatophyta</taxon>
        <taxon>Magnoliopsida</taxon>
        <taxon>eudicotyledons</taxon>
        <taxon>Gunneridae</taxon>
        <taxon>Pentapetalae</taxon>
        <taxon>rosids</taxon>
        <taxon>fabids</taxon>
        <taxon>Rosales</taxon>
        <taxon>Rosaceae</taxon>
        <taxon>Rosoideae</taxon>
        <taxon>Rosoideae incertae sedis</taxon>
        <taxon>Rosa</taxon>
    </lineage>
</organism>
<evidence type="ECO:0000313" key="2">
    <source>
        <dbReference type="Proteomes" id="UP000238479"/>
    </source>
</evidence>
<gene>
    <name evidence="1" type="ORF">RchiOBHm_Chr1g0316811</name>
</gene>
<dbReference type="Gramene" id="PRQ54721">
    <property type="protein sequence ID" value="PRQ54721"/>
    <property type="gene ID" value="RchiOBHm_Chr1g0316811"/>
</dbReference>
<dbReference type="Proteomes" id="UP000238479">
    <property type="component" value="Chromosome 1"/>
</dbReference>